<dbReference type="RefSeq" id="WP_206656957.1">
    <property type="nucleotide sequence ID" value="NZ_CP071182.1"/>
</dbReference>
<keyword evidence="2 5" id="KW-0378">Hydrolase</keyword>
<comment type="function">
    <text evidence="5">Catalyzes the conversion of N-acetyl-diaminopimelate to diaminopimelate and acetate.</text>
</comment>
<dbReference type="KEGG" id="afx:JZ786_00675"/>
<dbReference type="FunFam" id="3.30.70.360:FF:000001">
    <property type="entry name" value="N-acetyldiaminopimelate deacetylase"/>
    <property type="match status" value="1"/>
</dbReference>
<proteinExistence type="inferred from homology"/>
<dbReference type="Proteomes" id="UP000663505">
    <property type="component" value="Chromosome"/>
</dbReference>
<evidence type="ECO:0000313" key="8">
    <source>
        <dbReference type="EMBL" id="QSO47613.1"/>
    </source>
</evidence>
<feature type="active site" description="Proton acceptor" evidence="5">
    <location>
        <position position="137"/>
    </location>
</feature>
<comment type="similarity">
    <text evidence="5">Belongs to the peptidase M20A family. N-acetyldiaminopimelate deacetylase subfamily.</text>
</comment>
<dbReference type="PIRSF" id="PIRSF005962">
    <property type="entry name" value="Pept_M20D_amidohydro"/>
    <property type="match status" value="1"/>
</dbReference>
<evidence type="ECO:0000256" key="2">
    <source>
        <dbReference type="ARBA" id="ARBA00022801"/>
    </source>
</evidence>
<dbReference type="Pfam" id="PF07687">
    <property type="entry name" value="M20_dimer"/>
    <property type="match status" value="1"/>
</dbReference>
<sequence>MSDEAVTVQYDGLTLVEMRRRLHQIPEPGYEEFETQAQLLSWIATLPQTHLEVRTWRTGVLVLVHGTSPRLTFGYRTDIDGLPIVEETSYDFKSTHPGFMHACGHDMHMSIALGVLAHFASHPLKDNLLVVFQPAEEGPGGAKPMLASDEFNAWRPDVMMALHIAPEYPVGTVATREGLLFANTSELFIDLAGQGGHAAYPHRTRDMIVAGAHLITQLQSIVARNVDPLDSAVVTIGKLTGGTKQNIIAETARLEGTIRTMSMTAMTAVKARIEALVHGIEVGFECQASIDYGANYTQVWNDGPLVREFMEFVRDKDLAQVVDCPPAMTGEDFGDFLAAIPGFMFWLGVDTPYGLHHSKIEPNEAAIDVAVRVITEYVAWKSSGSTGRG</sequence>
<gene>
    <name evidence="8" type="ORF">JZ786_00675</name>
</gene>
<keyword evidence="6" id="KW-0479">Metal-binding</keyword>
<dbReference type="AlphaFoldDB" id="A0A9X7Z7V5"/>
<dbReference type="InterPro" id="IPR017439">
    <property type="entry name" value="Amidohydrolase"/>
</dbReference>
<reference evidence="8 9" key="1">
    <citation type="submission" date="2021-02" db="EMBL/GenBank/DDBJ databases">
        <title>Alicyclobacillus curvatus sp. nov. and Alicyclobacillus mengziensis sp. nov., two acidophilic bacteria isolated from acid mine drainage.</title>
        <authorList>
            <person name="Huang Y."/>
        </authorList>
    </citation>
    <scope>NUCLEOTIDE SEQUENCE [LARGE SCALE GENOMIC DNA]</scope>
    <source>
        <strain evidence="8 9">S30H14</strain>
    </source>
</reference>
<dbReference type="HAMAP" id="MF_01692">
    <property type="entry name" value="DapEL"/>
    <property type="match status" value="1"/>
</dbReference>
<dbReference type="InterPro" id="IPR036264">
    <property type="entry name" value="Bact_exopeptidase_dim_dom"/>
</dbReference>
<dbReference type="CDD" id="cd05670">
    <property type="entry name" value="M20_Acy1_YkuR-like"/>
    <property type="match status" value="1"/>
</dbReference>
<dbReference type="Pfam" id="PF01546">
    <property type="entry name" value="Peptidase_M20"/>
    <property type="match status" value="1"/>
</dbReference>
<dbReference type="InterPro" id="IPR002933">
    <property type="entry name" value="Peptidase_M20"/>
</dbReference>
<keyword evidence="9" id="KW-1185">Reference proteome</keyword>
<feature type="binding site" evidence="6">
    <location>
        <position position="105"/>
    </location>
    <ligand>
        <name>Mn(2+)</name>
        <dbReference type="ChEBI" id="CHEBI:29035"/>
        <label>2</label>
    </ligand>
</feature>
<dbReference type="SUPFAM" id="SSF53187">
    <property type="entry name" value="Zn-dependent exopeptidases"/>
    <property type="match status" value="1"/>
</dbReference>
<feature type="binding site" evidence="6">
    <location>
        <position position="137"/>
    </location>
    <ligand>
        <name>Mn(2+)</name>
        <dbReference type="ChEBI" id="CHEBI:29035"/>
        <label>2</label>
    </ligand>
</feature>
<accession>A0A9X7Z7V5</accession>
<dbReference type="Gene3D" id="3.30.70.360">
    <property type="match status" value="1"/>
</dbReference>
<feature type="binding site" evidence="6">
    <location>
        <position position="163"/>
    </location>
    <ligand>
        <name>Mn(2+)</name>
        <dbReference type="ChEBI" id="CHEBI:29035"/>
        <label>2</label>
    </ligand>
</feature>
<feature type="binding site" evidence="6">
    <location>
        <position position="103"/>
    </location>
    <ligand>
        <name>Mn(2+)</name>
        <dbReference type="ChEBI" id="CHEBI:29035"/>
        <label>2</label>
    </ligand>
</feature>
<organism evidence="8 9">
    <name type="scientific">Alicyclobacillus mengziensis</name>
    <dbReference type="NCBI Taxonomy" id="2931921"/>
    <lineage>
        <taxon>Bacteria</taxon>
        <taxon>Bacillati</taxon>
        <taxon>Bacillota</taxon>
        <taxon>Bacilli</taxon>
        <taxon>Bacillales</taxon>
        <taxon>Alicyclobacillaceae</taxon>
        <taxon>Alicyclobacillus</taxon>
    </lineage>
</organism>
<feature type="domain" description="Peptidase M20 dimerisation" evidence="7">
    <location>
        <begin position="189"/>
        <end position="277"/>
    </location>
</feature>
<dbReference type="EMBL" id="CP071182">
    <property type="protein sequence ID" value="QSO47613.1"/>
    <property type="molecule type" value="Genomic_DNA"/>
</dbReference>
<evidence type="ECO:0000256" key="4">
    <source>
        <dbReference type="ARBA" id="ARBA00023154"/>
    </source>
</evidence>
<keyword evidence="6" id="KW-0464">Manganese</keyword>
<keyword evidence="3 5" id="KW-0220">Diaminopimelate biosynthesis</keyword>
<dbReference type="EC" id="3.5.1.47" evidence="5"/>
<keyword evidence="1 5" id="KW-0028">Amino-acid biosynthesis</keyword>
<protein>
    <recommendedName>
        <fullName evidence="5">N-acetyldiaminopimelate deacetylase</fullName>
        <ecNumber evidence="5">3.5.1.47</ecNumber>
    </recommendedName>
</protein>
<dbReference type="GO" id="GO:0050118">
    <property type="term" value="F:N-acetyldiaminopimelate deacetylase activity"/>
    <property type="evidence" value="ECO:0007669"/>
    <property type="project" value="UniProtKB-UniRule"/>
</dbReference>
<evidence type="ECO:0000256" key="5">
    <source>
        <dbReference type="HAMAP-Rule" id="MF_01692"/>
    </source>
</evidence>
<evidence type="ECO:0000256" key="1">
    <source>
        <dbReference type="ARBA" id="ARBA00022605"/>
    </source>
</evidence>
<comment type="pathway">
    <text evidence="5">Amino-acid biosynthesis; L-lysine biosynthesis via DAP pathway; LL-2,6-diaminopimelate from (S)-tetrahydrodipicolinate (acetylase route): step 3/3.</text>
</comment>
<feature type="binding site" evidence="6">
    <location>
        <position position="356"/>
    </location>
    <ligand>
        <name>Mn(2+)</name>
        <dbReference type="ChEBI" id="CHEBI:29035"/>
        <label>2</label>
    </ligand>
</feature>
<dbReference type="InterPro" id="IPR011650">
    <property type="entry name" value="Peptidase_M20_dimer"/>
</dbReference>
<dbReference type="GO" id="GO:0019877">
    <property type="term" value="P:diaminopimelate biosynthetic process"/>
    <property type="evidence" value="ECO:0007669"/>
    <property type="project" value="UniProtKB-UniRule"/>
</dbReference>
<comment type="catalytic activity">
    <reaction evidence="5">
        <text>N-acetyl-(2S,6S)-2,6-diaminopimelate + H2O = (2S,6S)-2,6-diaminopimelate + acetate</text>
        <dbReference type="Rhea" id="RHEA:20405"/>
        <dbReference type="ChEBI" id="CHEBI:15377"/>
        <dbReference type="ChEBI" id="CHEBI:30089"/>
        <dbReference type="ChEBI" id="CHEBI:57609"/>
        <dbReference type="ChEBI" id="CHEBI:58767"/>
        <dbReference type="EC" id="3.5.1.47"/>
    </reaction>
</comment>
<dbReference type="GO" id="GO:0009089">
    <property type="term" value="P:lysine biosynthetic process via diaminopimelate"/>
    <property type="evidence" value="ECO:0007669"/>
    <property type="project" value="UniProtKB-UniRule"/>
</dbReference>
<dbReference type="NCBIfam" id="TIGR01891">
    <property type="entry name" value="amidohydrolases"/>
    <property type="match status" value="1"/>
</dbReference>
<evidence type="ECO:0000259" key="7">
    <source>
        <dbReference type="Pfam" id="PF07687"/>
    </source>
</evidence>
<comment type="cofactor">
    <cofactor evidence="6">
        <name>Mn(2+)</name>
        <dbReference type="ChEBI" id="CHEBI:29035"/>
    </cofactor>
    <text evidence="6">The Mn(2+) ion enhances activity.</text>
</comment>
<evidence type="ECO:0000256" key="6">
    <source>
        <dbReference type="PIRSR" id="PIRSR005962-1"/>
    </source>
</evidence>
<dbReference type="Gene3D" id="3.40.630.10">
    <property type="entry name" value="Zn peptidases"/>
    <property type="match status" value="1"/>
</dbReference>
<evidence type="ECO:0000313" key="9">
    <source>
        <dbReference type="Proteomes" id="UP000663505"/>
    </source>
</evidence>
<feature type="active site" evidence="5">
    <location>
        <position position="78"/>
    </location>
</feature>
<name>A0A9X7Z7V5_9BACL</name>
<dbReference type="PANTHER" id="PTHR11014:SF98">
    <property type="entry name" value="N-ACETYLDIAMINOPIMELATE DEACETYLASE"/>
    <property type="match status" value="1"/>
</dbReference>
<dbReference type="InterPro" id="IPR023905">
    <property type="entry name" value="AcetylDAP_deacetylase"/>
</dbReference>
<dbReference type="SUPFAM" id="SSF55031">
    <property type="entry name" value="Bacterial exopeptidase dimerisation domain"/>
    <property type="match status" value="1"/>
</dbReference>
<evidence type="ECO:0000256" key="3">
    <source>
        <dbReference type="ARBA" id="ARBA00022915"/>
    </source>
</evidence>
<keyword evidence="4 5" id="KW-0457">Lysine biosynthesis</keyword>
<dbReference type="PANTHER" id="PTHR11014">
    <property type="entry name" value="PEPTIDASE M20 FAMILY MEMBER"/>
    <property type="match status" value="1"/>
</dbReference>
<dbReference type="GO" id="GO:0046872">
    <property type="term" value="F:metal ion binding"/>
    <property type="evidence" value="ECO:0007669"/>
    <property type="project" value="UniProtKB-KW"/>
</dbReference>